<evidence type="ECO:0000313" key="2">
    <source>
        <dbReference type="Proteomes" id="UP001177597"/>
    </source>
</evidence>
<sequence length="105" mass="11988">MKERKLKQTAVFHAWESKLRDRRARTLIATRLFRLANGLAGDVMPVGEGISELRIHYGPGYRIYFQQRGDTIIVLLCGGDKSTQSNDILLAKKLAKEWIDEVNDD</sequence>
<dbReference type="RefSeq" id="WP_280630101.1">
    <property type="nucleotide sequence ID" value="NZ_CP123498.1"/>
</dbReference>
<dbReference type="InterPro" id="IPR014056">
    <property type="entry name" value="TypeIITA-like_toxin_pred"/>
</dbReference>
<dbReference type="NCBIfam" id="TIGR02683">
    <property type="entry name" value="upstrm_HI1419"/>
    <property type="match status" value="1"/>
</dbReference>
<dbReference type="PIRSF" id="PIRSF028744">
    <property type="entry name" value="Addict_mod_HI1419"/>
    <property type="match status" value="1"/>
</dbReference>
<protein>
    <submittedName>
        <fullName evidence="1">Type II toxin-antitoxin system RelE/ParE family toxin</fullName>
    </submittedName>
</protein>
<dbReference type="PANTHER" id="PTHR41791:SF1">
    <property type="entry name" value="SSL7039 PROTEIN"/>
    <property type="match status" value="1"/>
</dbReference>
<name>A0AA95GDA4_9GAMM</name>
<gene>
    <name evidence="1" type="ORF">QE207_09065</name>
</gene>
<reference evidence="1" key="1">
    <citation type="submission" date="2023-04" db="EMBL/GenBank/DDBJ databases">
        <title>Genome dynamics across the evolutionary transition to endosymbiosis.</title>
        <authorList>
            <person name="Siozios S."/>
            <person name="Nadal-Jimenez P."/>
            <person name="Azagi T."/>
            <person name="Sprong H."/>
            <person name="Frost C.L."/>
            <person name="Parratt S.R."/>
            <person name="Taylor G."/>
            <person name="Brettell L."/>
            <person name="Lew K.C."/>
            <person name="Croft L."/>
            <person name="King K.C."/>
            <person name="Brockhurst M.A."/>
            <person name="Hypsa V."/>
            <person name="Novakova E."/>
            <person name="Darby A.C."/>
            <person name="Hurst G.D.D."/>
        </authorList>
    </citation>
    <scope>NUCLEOTIDE SEQUENCE</scope>
    <source>
        <strain evidence="1">AIh</strain>
    </source>
</reference>
<dbReference type="Proteomes" id="UP001177597">
    <property type="component" value="Chromosome"/>
</dbReference>
<dbReference type="AlphaFoldDB" id="A0AA95GDA4"/>
<dbReference type="EMBL" id="CP123498">
    <property type="protein sequence ID" value="WGL96657.1"/>
    <property type="molecule type" value="Genomic_DNA"/>
</dbReference>
<accession>A0AA95GDA4</accession>
<organism evidence="1 2">
    <name type="scientific">Arsenophonus nasoniae</name>
    <name type="common">son-killer infecting Nasonia vitripennis</name>
    <dbReference type="NCBI Taxonomy" id="638"/>
    <lineage>
        <taxon>Bacteria</taxon>
        <taxon>Pseudomonadati</taxon>
        <taxon>Pseudomonadota</taxon>
        <taxon>Gammaproteobacteria</taxon>
        <taxon>Enterobacterales</taxon>
        <taxon>Morganellaceae</taxon>
        <taxon>Arsenophonus</taxon>
    </lineage>
</organism>
<proteinExistence type="predicted"/>
<evidence type="ECO:0000313" key="1">
    <source>
        <dbReference type="EMBL" id="WGL96657.1"/>
    </source>
</evidence>
<dbReference type="PANTHER" id="PTHR41791">
    <property type="entry name" value="SSL7039 PROTEIN"/>
    <property type="match status" value="1"/>
</dbReference>